<dbReference type="RefSeq" id="WP_186960545.1">
    <property type="nucleotide sequence ID" value="NZ_JACOOI010000021.1"/>
</dbReference>
<sequence length="120" mass="13801">MLFYLKKNAPKKDGTVPIMIRITVDGADKTRSAKLSVDPARWDKVKMRVKGKDSYAQQINNVLDQWMRNIGAKYDKIFHREGYVSAEKVDNAVMGVDIAKNTLLKLFKEHNEEFEKKVGK</sequence>
<dbReference type="Pfam" id="PF17293">
    <property type="entry name" value="Arm-DNA-bind_5"/>
    <property type="match status" value="1"/>
</dbReference>
<dbReference type="EMBL" id="JACOOI010000021">
    <property type="protein sequence ID" value="MBC5644712.1"/>
    <property type="molecule type" value="Genomic_DNA"/>
</dbReference>
<protein>
    <recommendedName>
        <fullName evidence="1">Arm DNA-binding domain-containing protein</fullName>
    </recommendedName>
</protein>
<dbReference type="InterPro" id="IPR035386">
    <property type="entry name" value="Arm-DNA-bind_5"/>
</dbReference>
<comment type="caution">
    <text evidence="2">The sequence shown here is derived from an EMBL/GenBank/DDBJ whole genome shotgun (WGS) entry which is preliminary data.</text>
</comment>
<reference evidence="2 3" key="1">
    <citation type="submission" date="2020-08" db="EMBL/GenBank/DDBJ databases">
        <title>Genome public.</title>
        <authorList>
            <person name="Liu C."/>
            <person name="Sun Q."/>
        </authorList>
    </citation>
    <scope>NUCLEOTIDE SEQUENCE [LARGE SCALE GENOMIC DNA]</scope>
    <source>
        <strain evidence="2 3">BX2</strain>
    </source>
</reference>
<dbReference type="Proteomes" id="UP000644010">
    <property type="component" value="Unassembled WGS sequence"/>
</dbReference>
<accession>A0ABR7E4K4</accession>
<evidence type="ECO:0000313" key="3">
    <source>
        <dbReference type="Proteomes" id="UP000644010"/>
    </source>
</evidence>
<proteinExistence type="predicted"/>
<gene>
    <name evidence="2" type="ORF">H8S77_17675</name>
</gene>
<keyword evidence="3" id="KW-1185">Reference proteome</keyword>
<evidence type="ECO:0000259" key="1">
    <source>
        <dbReference type="Pfam" id="PF17293"/>
    </source>
</evidence>
<name>A0ABR7E4K4_9BACT</name>
<feature type="domain" description="Arm DNA-binding" evidence="1">
    <location>
        <begin position="3"/>
        <end position="89"/>
    </location>
</feature>
<organism evidence="2 3">
    <name type="scientific">Parabacteroides segnis</name>
    <dbReference type="NCBI Taxonomy" id="2763058"/>
    <lineage>
        <taxon>Bacteria</taxon>
        <taxon>Pseudomonadati</taxon>
        <taxon>Bacteroidota</taxon>
        <taxon>Bacteroidia</taxon>
        <taxon>Bacteroidales</taxon>
        <taxon>Tannerellaceae</taxon>
        <taxon>Parabacteroides</taxon>
    </lineage>
</organism>
<evidence type="ECO:0000313" key="2">
    <source>
        <dbReference type="EMBL" id="MBC5644712.1"/>
    </source>
</evidence>